<dbReference type="GO" id="GO:0005886">
    <property type="term" value="C:plasma membrane"/>
    <property type="evidence" value="ECO:0007669"/>
    <property type="project" value="TreeGrafter"/>
</dbReference>
<organism evidence="6 7">
    <name type="scientific">Glarea lozoyensis (strain ATCC 74030 / MF5533)</name>
    <dbReference type="NCBI Taxonomy" id="1104152"/>
    <lineage>
        <taxon>Eukaryota</taxon>
        <taxon>Fungi</taxon>
        <taxon>Dikarya</taxon>
        <taxon>Ascomycota</taxon>
        <taxon>Pezizomycotina</taxon>
        <taxon>Leotiomycetes</taxon>
        <taxon>Helotiales</taxon>
        <taxon>Helotiaceae</taxon>
        <taxon>Glarea</taxon>
    </lineage>
</organism>
<evidence type="ECO:0000313" key="7">
    <source>
        <dbReference type="Proteomes" id="UP000005446"/>
    </source>
</evidence>
<evidence type="ECO:0000256" key="2">
    <source>
        <dbReference type="ARBA" id="ARBA00022692"/>
    </source>
</evidence>
<evidence type="ECO:0000256" key="4">
    <source>
        <dbReference type="ARBA" id="ARBA00023136"/>
    </source>
</evidence>
<feature type="transmembrane region" description="Helical" evidence="5">
    <location>
        <begin position="87"/>
        <end position="105"/>
    </location>
</feature>
<dbReference type="Pfam" id="PF04479">
    <property type="entry name" value="RTA1"/>
    <property type="match status" value="1"/>
</dbReference>
<comment type="caution">
    <text evidence="6">The sequence shown here is derived from an EMBL/GenBank/DDBJ whole genome shotgun (WGS) entry which is preliminary data.</text>
</comment>
<dbReference type="InterPro" id="IPR007568">
    <property type="entry name" value="RTA1"/>
</dbReference>
<accession>H0EMY2</accession>
<dbReference type="AlphaFoldDB" id="H0EMY2"/>
<dbReference type="PANTHER" id="PTHR31465">
    <property type="entry name" value="PROTEIN RTA1-RELATED"/>
    <property type="match status" value="1"/>
</dbReference>
<dbReference type="InParanoid" id="H0EMY2"/>
<sequence>MPDSTDDCKSVSPSCPIEDTVYGYAPNLGGNAFYALVFAISGTSDGLAFLPGGSVVHNTESTSDFTIRICKRHGTGVFTALQKNLKIFLLGMTAAFLLILTRCIYRIPELAGGVGGHLMRQEVEFMIFDGLLILLSAILLSAGQLKAKSAAKGNCVAWLDKHMFDGV</sequence>
<reference evidence="6 7" key="1">
    <citation type="journal article" date="2012" name="Eukaryot. Cell">
        <title>Genome sequence of the fungus Glarea lozoyensis: the first genome sequence of a species from the Helotiaceae family.</title>
        <authorList>
            <person name="Youssar L."/>
            <person name="Gruening B.A."/>
            <person name="Erxleben A."/>
            <person name="Guenther S."/>
            <person name="Huettel W."/>
        </authorList>
    </citation>
    <scope>NUCLEOTIDE SEQUENCE [LARGE SCALE GENOMIC DNA]</scope>
    <source>
        <strain evidence="7">ATCC 74030 / MF5533</strain>
    </source>
</reference>
<dbReference type="PANTHER" id="PTHR31465:SF8">
    <property type="entry name" value="DOMAIN PROTEIN, PUTATIVE (AFU_ORTHOLOGUE AFUA_6G14140)-RELATED"/>
    <property type="match status" value="1"/>
</dbReference>
<evidence type="ECO:0000256" key="3">
    <source>
        <dbReference type="ARBA" id="ARBA00022989"/>
    </source>
</evidence>
<keyword evidence="4 5" id="KW-0472">Membrane</keyword>
<proteinExistence type="predicted"/>
<evidence type="ECO:0000256" key="5">
    <source>
        <dbReference type="SAM" id="Phobius"/>
    </source>
</evidence>
<keyword evidence="2 5" id="KW-0812">Transmembrane</keyword>
<dbReference type="GO" id="GO:0000324">
    <property type="term" value="C:fungal-type vacuole"/>
    <property type="evidence" value="ECO:0007669"/>
    <property type="project" value="TreeGrafter"/>
</dbReference>
<dbReference type="OrthoDB" id="4521223at2759"/>
<keyword evidence="3 5" id="KW-1133">Transmembrane helix</keyword>
<feature type="transmembrane region" description="Helical" evidence="5">
    <location>
        <begin position="125"/>
        <end position="142"/>
    </location>
</feature>
<comment type="subcellular location">
    <subcellularLocation>
        <location evidence="1">Membrane</location>
        <topology evidence="1">Multi-pass membrane protein</topology>
    </subcellularLocation>
</comment>
<dbReference type="EMBL" id="AGUE01000098">
    <property type="protein sequence ID" value="EHL00104.1"/>
    <property type="molecule type" value="Genomic_DNA"/>
</dbReference>
<evidence type="ECO:0000313" key="6">
    <source>
        <dbReference type="EMBL" id="EHL00104.1"/>
    </source>
</evidence>
<name>H0EMY2_GLAL7</name>
<protein>
    <submittedName>
        <fullName evidence="6">Putative Sphingoid long-chain base transporter RSB1</fullName>
    </submittedName>
</protein>
<gene>
    <name evidence="6" type="ORF">M7I_3981</name>
</gene>
<dbReference type="HOGENOM" id="CLU_1594706_0_0_1"/>
<evidence type="ECO:0000256" key="1">
    <source>
        <dbReference type="ARBA" id="ARBA00004141"/>
    </source>
</evidence>
<keyword evidence="7" id="KW-1185">Reference proteome</keyword>
<dbReference type="Proteomes" id="UP000005446">
    <property type="component" value="Unassembled WGS sequence"/>
</dbReference>